<gene>
    <name evidence="3" type="ORF">Bca52824_021349</name>
</gene>
<dbReference type="Pfam" id="PF00646">
    <property type="entry name" value="F-box"/>
    <property type="match status" value="1"/>
</dbReference>
<dbReference type="InterPro" id="IPR017451">
    <property type="entry name" value="F-box-assoc_interact_dom"/>
</dbReference>
<feature type="domain" description="F-box" evidence="1">
    <location>
        <begin position="31"/>
        <end position="68"/>
    </location>
</feature>
<dbReference type="AlphaFoldDB" id="A0A8X7VW00"/>
<feature type="domain" description="F-box associated beta-propeller type 3" evidence="2">
    <location>
        <begin position="92"/>
        <end position="389"/>
    </location>
</feature>
<dbReference type="OrthoDB" id="1023093at2759"/>
<dbReference type="EMBL" id="JAAMPC010000004">
    <property type="protein sequence ID" value="KAG2318227.1"/>
    <property type="molecule type" value="Genomic_DNA"/>
</dbReference>
<dbReference type="PANTHER" id="PTHR31111:SF89">
    <property type="entry name" value="F-BOX DOMAIN-CONTAINING PROTEIN"/>
    <property type="match status" value="1"/>
</dbReference>
<keyword evidence="4" id="KW-1185">Reference proteome</keyword>
<dbReference type="Proteomes" id="UP000886595">
    <property type="component" value="Unassembled WGS sequence"/>
</dbReference>
<comment type="caution">
    <text evidence="3">The sequence shown here is derived from an EMBL/GenBank/DDBJ whole genome shotgun (WGS) entry which is preliminary data.</text>
</comment>
<sequence length="395" mass="45506">MRGRVENIMKRVKRSKKLEERNVNDPFKKLDKDVNVEILMKLPPRSIARLHFVSKHLSSIILDKEFTKLYMTRSSTQPRHLVTVNGGHYYVKIQRFHSISPEYPLSSNHNKVSCKLDPYGLSLPYEFHPPVRGLICGRYGIKMIVGNPSTGQFVFLPRVKTTKKNILSVFGYDPVNDVYKVLCMTVVTKRSNISRGVMPCDAMSEEHQVITVGGAKEKWRMIECKYPHRHYSECQGICRDGVMYYLASYKEKRSLMSFDLSSEDFNVIKLPEVEVLQQFGELVDHAGKITIATLGRRGPVDLWVLEDVNKEVWSKSVVVLPSGADRFERFYTFMLRGILATGEMIFAPITSTNPFYFLCYNPEGEKFRRIVIDDIVHYSDPIQVFVDHVESCMVL</sequence>
<dbReference type="PANTHER" id="PTHR31111">
    <property type="entry name" value="BNAA05G37150D PROTEIN-RELATED"/>
    <property type="match status" value="1"/>
</dbReference>
<name>A0A8X7VW00_BRACI</name>
<protein>
    <recommendedName>
        <fullName evidence="5">F-box associated domain-containing protein</fullName>
    </recommendedName>
</protein>
<dbReference type="InterPro" id="IPR001810">
    <property type="entry name" value="F-box_dom"/>
</dbReference>
<dbReference type="InterPro" id="IPR013187">
    <property type="entry name" value="F-box-assoc_dom_typ3"/>
</dbReference>
<dbReference type="Pfam" id="PF08268">
    <property type="entry name" value="FBA_3"/>
    <property type="match status" value="1"/>
</dbReference>
<evidence type="ECO:0008006" key="5">
    <source>
        <dbReference type="Google" id="ProtNLM"/>
    </source>
</evidence>
<proteinExistence type="predicted"/>
<dbReference type="NCBIfam" id="TIGR01640">
    <property type="entry name" value="F_box_assoc_1"/>
    <property type="match status" value="1"/>
</dbReference>
<reference evidence="3 4" key="1">
    <citation type="submission" date="2020-02" db="EMBL/GenBank/DDBJ databases">
        <authorList>
            <person name="Ma Q."/>
            <person name="Huang Y."/>
            <person name="Song X."/>
            <person name="Pei D."/>
        </authorList>
    </citation>
    <scope>NUCLEOTIDE SEQUENCE [LARGE SCALE GENOMIC DNA]</scope>
    <source>
        <strain evidence="3">Sxm20200214</strain>
        <tissue evidence="3">Leaf</tissue>
    </source>
</reference>
<organism evidence="3 4">
    <name type="scientific">Brassica carinata</name>
    <name type="common">Ethiopian mustard</name>
    <name type="synonym">Abyssinian cabbage</name>
    <dbReference type="NCBI Taxonomy" id="52824"/>
    <lineage>
        <taxon>Eukaryota</taxon>
        <taxon>Viridiplantae</taxon>
        <taxon>Streptophyta</taxon>
        <taxon>Embryophyta</taxon>
        <taxon>Tracheophyta</taxon>
        <taxon>Spermatophyta</taxon>
        <taxon>Magnoliopsida</taxon>
        <taxon>eudicotyledons</taxon>
        <taxon>Gunneridae</taxon>
        <taxon>Pentapetalae</taxon>
        <taxon>rosids</taxon>
        <taxon>malvids</taxon>
        <taxon>Brassicales</taxon>
        <taxon>Brassicaceae</taxon>
        <taxon>Brassiceae</taxon>
        <taxon>Brassica</taxon>
    </lineage>
</organism>
<accession>A0A8X7VW00</accession>
<dbReference type="SUPFAM" id="SSF81383">
    <property type="entry name" value="F-box domain"/>
    <property type="match status" value="1"/>
</dbReference>
<evidence type="ECO:0000313" key="4">
    <source>
        <dbReference type="Proteomes" id="UP000886595"/>
    </source>
</evidence>
<evidence type="ECO:0000259" key="2">
    <source>
        <dbReference type="Pfam" id="PF08268"/>
    </source>
</evidence>
<evidence type="ECO:0000313" key="3">
    <source>
        <dbReference type="EMBL" id="KAG2318227.1"/>
    </source>
</evidence>
<evidence type="ECO:0000259" key="1">
    <source>
        <dbReference type="Pfam" id="PF00646"/>
    </source>
</evidence>
<dbReference type="InterPro" id="IPR036047">
    <property type="entry name" value="F-box-like_dom_sf"/>
</dbReference>